<evidence type="ECO:0000313" key="10">
    <source>
        <dbReference type="EMBL" id="ACH87772.1"/>
    </source>
</evidence>
<keyword evidence="5" id="KW-0547">Nucleotide-binding</keyword>
<dbReference type="GO" id="GO:0005524">
    <property type="term" value="F:ATP binding"/>
    <property type="evidence" value="ECO:0007669"/>
    <property type="project" value="UniProtKB-KW"/>
</dbReference>
<feature type="non-terminal residue" evidence="10">
    <location>
        <position position="1"/>
    </location>
</feature>
<evidence type="ECO:0000256" key="8">
    <source>
        <dbReference type="ARBA" id="ARBA00023140"/>
    </source>
</evidence>
<dbReference type="EMBL" id="EU684078">
    <property type="protein sequence ID" value="ACH87772.1"/>
    <property type="molecule type" value="Genomic_DNA"/>
</dbReference>
<dbReference type="SUPFAM" id="SSF56801">
    <property type="entry name" value="Acetyl-CoA synthetase-like"/>
    <property type="match status" value="1"/>
</dbReference>
<reference evidence="10" key="1">
    <citation type="journal article" date="2009" name="Mol. Phylogenet. Evol.">
        <title>The evolution of the adenylate-forming protein family in beetles: multiple luciferase gene paralogues in fireflies and glow-worms.</title>
        <authorList>
            <person name="Day J.C."/>
            <person name="Goodall T.I."/>
            <person name="Bailey M.J."/>
        </authorList>
    </citation>
    <scope>NUCLEOTIDE SEQUENCE</scope>
    <source>
        <strain evidence="10">PmpOxM1</strain>
    </source>
</reference>
<evidence type="ECO:0000256" key="7">
    <source>
        <dbReference type="ARBA" id="ARBA00022842"/>
    </source>
</evidence>
<keyword evidence="4" id="KW-0479">Metal-binding</keyword>
<protein>
    <submittedName>
        <fullName evidence="10">Putative fatty acyl-CoA synthetase</fullName>
    </submittedName>
</protein>
<feature type="domain" description="AMP-dependent synthetase/ligase" evidence="9">
    <location>
        <begin position="2"/>
        <end position="193"/>
    </location>
</feature>
<dbReference type="Gene3D" id="2.30.38.10">
    <property type="entry name" value="Luciferase, Domain 3"/>
    <property type="match status" value="1"/>
</dbReference>
<dbReference type="Pfam" id="PF00501">
    <property type="entry name" value="AMP-binding"/>
    <property type="match status" value="1"/>
</dbReference>
<dbReference type="GO" id="GO:0005777">
    <property type="term" value="C:peroxisome"/>
    <property type="evidence" value="ECO:0007669"/>
    <property type="project" value="UniProtKB-SubCell"/>
</dbReference>
<evidence type="ECO:0000256" key="2">
    <source>
        <dbReference type="ARBA" id="ARBA00004275"/>
    </source>
</evidence>
<evidence type="ECO:0000256" key="4">
    <source>
        <dbReference type="ARBA" id="ARBA00022723"/>
    </source>
</evidence>
<keyword evidence="6" id="KW-0067">ATP-binding</keyword>
<accession>B8QRL9</accession>
<keyword evidence="8" id="KW-0576">Peroxisome</keyword>
<comment type="similarity">
    <text evidence="3">Belongs to the ATP-dependent AMP-binding enzyme family.</text>
</comment>
<sequence>ILTHKNINYKNASFRAPWLNAEKQSQYVLGFLPYFHVYGLHVVIDGIIMGRTVIVVNKFDFELHLKSISKYKITQFAVVPPVLQMYAKSPLTDKYDLSHIEGILVGAAPVSESLRKAILQRTGIKSIFQGYGLTEITVAATVTDVGLDKPETCGKLLPYLTGVVRDLKTGRNLGPNQSGELCFKGGMVMKGYYKNEAATKDVFTEDGYLRTGDIGYYDKEGYFYIEDRLKDL</sequence>
<comment type="subcellular location">
    <subcellularLocation>
        <location evidence="2">Peroxisome</location>
    </subcellularLocation>
</comment>
<evidence type="ECO:0000256" key="3">
    <source>
        <dbReference type="ARBA" id="ARBA00006432"/>
    </source>
</evidence>
<organism evidence="10">
    <name type="scientific">Pachnoda marginata peregrina</name>
    <dbReference type="NCBI Taxonomy" id="554919"/>
    <lineage>
        <taxon>Eukaryota</taxon>
        <taxon>Metazoa</taxon>
        <taxon>Ecdysozoa</taxon>
        <taxon>Arthropoda</taxon>
        <taxon>Hexapoda</taxon>
        <taxon>Insecta</taxon>
        <taxon>Pterygota</taxon>
        <taxon>Neoptera</taxon>
        <taxon>Endopterygota</taxon>
        <taxon>Coleoptera</taxon>
        <taxon>Polyphaga</taxon>
        <taxon>Scarabaeiformia</taxon>
        <taxon>Scarabaeidae</taxon>
        <taxon>Cetoniinae</taxon>
        <taxon>Pachnoda</taxon>
    </lineage>
</organism>
<dbReference type="InterPro" id="IPR000873">
    <property type="entry name" value="AMP-dep_synth/lig_dom"/>
</dbReference>
<dbReference type="GO" id="GO:0016405">
    <property type="term" value="F:CoA-ligase activity"/>
    <property type="evidence" value="ECO:0007669"/>
    <property type="project" value="TreeGrafter"/>
</dbReference>
<evidence type="ECO:0000256" key="5">
    <source>
        <dbReference type="ARBA" id="ARBA00022741"/>
    </source>
</evidence>
<evidence type="ECO:0000256" key="6">
    <source>
        <dbReference type="ARBA" id="ARBA00022840"/>
    </source>
</evidence>
<comment type="cofactor">
    <cofactor evidence="1">
        <name>Mg(2+)</name>
        <dbReference type="ChEBI" id="CHEBI:18420"/>
    </cofactor>
</comment>
<feature type="non-terminal residue" evidence="10">
    <location>
        <position position="232"/>
    </location>
</feature>
<dbReference type="AlphaFoldDB" id="B8QRL9"/>
<name>B8QRL9_PACMA</name>
<keyword evidence="7" id="KW-0460">Magnesium</keyword>
<dbReference type="Gene3D" id="3.40.50.980">
    <property type="match status" value="1"/>
</dbReference>
<dbReference type="PANTHER" id="PTHR24096:SF423">
    <property type="entry name" value="GM05240P"/>
    <property type="match status" value="1"/>
</dbReference>
<evidence type="ECO:0000259" key="9">
    <source>
        <dbReference type="Pfam" id="PF00501"/>
    </source>
</evidence>
<evidence type="ECO:0000256" key="1">
    <source>
        <dbReference type="ARBA" id="ARBA00001946"/>
    </source>
</evidence>
<dbReference type="PANTHER" id="PTHR24096">
    <property type="entry name" value="LONG-CHAIN-FATTY-ACID--COA LIGASE"/>
    <property type="match status" value="1"/>
</dbReference>
<proteinExistence type="inferred from homology"/>
<dbReference type="GO" id="GO:0046872">
    <property type="term" value="F:metal ion binding"/>
    <property type="evidence" value="ECO:0007669"/>
    <property type="project" value="UniProtKB-KW"/>
</dbReference>